<feature type="compositionally biased region" description="Basic and acidic residues" evidence="1">
    <location>
        <begin position="125"/>
        <end position="137"/>
    </location>
</feature>
<name>A0AB34G8H9_9HYPO</name>
<evidence type="ECO:0000313" key="2">
    <source>
        <dbReference type="EMBL" id="KAJ6447062.1"/>
    </source>
</evidence>
<feature type="region of interest" description="Disordered" evidence="1">
    <location>
        <begin position="24"/>
        <end position="195"/>
    </location>
</feature>
<feature type="compositionally biased region" description="Acidic residues" evidence="1">
    <location>
        <begin position="40"/>
        <end position="53"/>
    </location>
</feature>
<keyword evidence="3" id="KW-1185">Reference proteome</keyword>
<dbReference type="AlphaFoldDB" id="A0AB34G8H9"/>
<feature type="compositionally biased region" description="Basic and acidic residues" evidence="1">
    <location>
        <begin position="151"/>
        <end position="189"/>
    </location>
</feature>
<accession>A0AB34G8H9</accession>
<comment type="caution">
    <text evidence="2">The sequence shown here is derived from an EMBL/GenBank/DDBJ whole genome shotgun (WGS) entry which is preliminary data.</text>
</comment>
<dbReference type="Proteomes" id="UP001163105">
    <property type="component" value="Unassembled WGS sequence"/>
</dbReference>
<protein>
    <submittedName>
        <fullName evidence="2">Mitochondrial oxaloacetate transport protein</fullName>
    </submittedName>
</protein>
<dbReference type="EMBL" id="JAQHRD010000001">
    <property type="protein sequence ID" value="KAJ6447062.1"/>
    <property type="molecule type" value="Genomic_DNA"/>
</dbReference>
<organism evidence="2 3">
    <name type="scientific">Purpureocillium lavendulum</name>
    <dbReference type="NCBI Taxonomy" id="1247861"/>
    <lineage>
        <taxon>Eukaryota</taxon>
        <taxon>Fungi</taxon>
        <taxon>Dikarya</taxon>
        <taxon>Ascomycota</taxon>
        <taxon>Pezizomycotina</taxon>
        <taxon>Sordariomycetes</taxon>
        <taxon>Hypocreomycetidae</taxon>
        <taxon>Hypocreales</taxon>
        <taxon>Ophiocordycipitaceae</taxon>
        <taxon>Purpureocillium</taxon>
    </lineage>
</organism>
<evidence type="ECO:0000313" key="3">
    <source>
        <dbReference type="Proteomes" id="UP001163105"/>
    </source>
</evidence>
<reference evidence="2" key="1">
    <citation type="submission" date="2023-01" db="EMBL/GenBank/DDBJ databases">
        <title>The growth and conidiation of Purpureocillium lavendulum are regulated by nitrogen source and histone H3K14 acetylation.</title>
        <authorList>
            <person name="Tang P."/>
            <person name="Han J."/>
            <person name="Zhang C."/>
            <person name="Tang P."/>
            <person name="Qi F."/>
            <person name="Zhang K."/>
            <person name="Liang L."/>
        </authorList>
    </citation>
    <scope>NUCLEOTIDE SEQUENCE</scope>
    <source>
        <strain evidence="2">YMF1.00683</strain>
    </source>
</reference>
<proteinExistence type="predicted"/>
<sequence length="195" mass="21641">MASSRDKDEVAASLSKLNLDIKATKKVAPASKQKVKVVDSWDDDDEDDDEDPPSGDAAPRDYPAAGDDVDDEPETPSASRTRVPSPPPPTPIDPRYAPVTDWDASFRGADLISSSSSSSSARDLPPSRRPEKTDAVARRMIAAGLGLKAPRQTEEQKAYQRSIREQERKRREQEKEQEKRRLEEVDRAKAAVWDD</sequence>
<evidence type="ECO:0000256" key="1">
    <source>
        <dbReference type="SAM" id="MobiDB-lite"/>
    </source>
</evidence>
<gene>
    <name evidence="2" type="ORF">O9K51_01837</name>
</gene>